<protein>
    <submittedName>
        <fullName evidence="2">Transmembrane domain protein</fullName>
    </submittedName>
</protein>
<feature type="transmembrane region" description="Helical" evidence="1">
    <location>
        <begin position="193"/>
        <end position="211"/>
    </location>
</feature>
<feature type="transmembrane region" description="Helical" evidence="1">
    <location>
        <begin position="137"/>
        <end position="159"/>
    </location>
</feature>
<dbReference type="RefSeq" id="WP_075587339.1">
    <property type="nucleotide sequence ID" value="NZ_MSYM01000016.1"/>
</dbReference>
<feature type="transmembrane region" description="Helical" evidence="1">
    <location>
        <begin position="103"/>
        <end position="125"/>
    </location>
</feature>
<organism evidence="2 3">
    <name type="scientific">Rhodoferax antarcticus ANT.BR</name>
    <dbReference type="NCBI Taxonomy" id="1111071"/>
    <lineage>
        <taxon>Bacteria</taxon>
        <taxon>Pseudomonadati</taxon>
        <taxon>Pseudomonadota</taxon>
        <taxon>Betaproteobacteria</taxon>
        <taxon>Burkholderiales</taxon>
        <taxon>Comamonadaceae</taxon>
        <taxon>Rhodoferax</taxon>
    </lineage>
</organism>
<sequence>MNTEMLYALRDPAGVPSHPIVFLVLGVITFALHMAAVQVMLGAGVLTLRGAFSAERYWRRLAATMLTTAKIAVSVAIVVGVAPLLFVQVVYDPFWYTSNVLSAWWVIGFILLLIAGYISMYVFYWKNHDIEADGGRGGIWMVASLALLLSVGFIVHSLTNQMLFPESWMSWYAPNGVVQPDGKSLHYWNLPRFGFFIALSIPVVGAWIFAYRRYLQASDQPDAAYLAWLAPLAQKLMLIGGVVSLVFGAVWMATLPEKMAWFAISPWSFIALLALLATVATPLLLKGRLDQGYWGYAIFGVGAVALIVVGAMREVLRYVTLVGAHGYDALDYRVNMDWFSNVMFFSTFLVLGGVTLGYLIAVAWQAGQTKGIYTPSPTLNRLGSLSVGLLVVWTVVYFAVGFFVWAR</sequence>
<evidence type="ECO:0000313" key="3">
    <source>
        <dbReference type="Proteomes" id="UP000185911"/>
    </source>
</evidence>
<accession>A0A1Q8YBS1</accession>
<keyword evidence="3" id="KW-1185">Reference proteome</keyword>
<dbReference type="AlphaFoldDB" id="A0A1Q8YBS1"/>
<evidence type="ECO:0000256" key="1">
    <source>
        <dbReference type="SAM" id="Phobius"/>
    </source>
</evidence>
<keyword evidence="1" id="KW-0472">Membrane</keyword>
<keyword evidence="1 2" id="KW-0812">Transmembrane</keyword>
<feature type="transmembrane region" description="Helical" evidence="1">
    <location>
        <begin position="385"/>
        <end position="406"/>
    </location>
</feature>
<feature type="transmembrane region" description="Helical" evidence="1">
    <location>
        <begin position="69"/>
        <end position="91"/>
    </location>
</feature>
<feature type="transmembrane region" description="Helical" evidence="1">
    <location>
        <begin position="342"/>
        <end position="364"/>
    </location>
</feature>
<gene>
    <name evidence="2" type="ORF">BLL52_3124</name>
</gene>
<feature type="transmembrane region" description="Helical" evidence="1">
    <location>
        <begin position="293"/>
        <end position="312"/>
    </location>
</feature>
<dbReference type="EMBL" id="MSYM01000016">
    <property type="protein sequence ID" value="OLP05457.1"/>
    <property type="molecule type" value="Genomic_DNA"/>
</dbReference>
<evidence type="ECO:0000313" key="2">
    <source>
        <dbReference type="EMBL" id="OLP05457.1"/>
    </source>
</evidence>
<feature type="transmembrane region" description="Helical" evidence="1">
    <location>
        <begin position="259"/>
        <end position="281"/>
    </location>
</feature>
<feature type="transmembrane region" description="Helical" evidence="1">
    <location>
        <begin position="223"/>
        <end position="253"/>
    </location>
</feature>
<keyword evidence="1" id="KW-1133">Transmembrane helix</keyword>
<comment type="caution">
    <text evidence="2">The sequence shown here is derived from an EMBL/GenBank/DDBJ whole genome shotgun (WGS) entry which is preliminary data.</text>
</comment>
<feature type="transmembrane region" description="Helical" evidence="1">
    <location>
        <begin position="20"/>
        <end position="48"/>
    </location>
</feature>
<dbReference type="Proteomes" id="UP000185911">
    <property type="component" value="Unassembled WGS sequence"/>
</dbReference>
<dbReference type="STRING" id="81479.RA876_09670"/>
<reference evidence="2 3" key="1">
    <citation type="submission" date="2017-01" db="EMBL/GenBank/DDBJ databases">
        <title>Genome sequence of Rhodoferax antarcticus ANT.BR, a psychrophilic purple nonsulfur bacterium from an Antarctic microbial mat.</title>
        <authorList>
            <person name="Baker J."/>
            <person name="Riester C."/>
            <person name="Skinner B."/>
            <person name="Newell A."/>
            <person name="Swingley W."/>
            <person name="Madigan M."/>
            <person name="Jung D."/>
            <person name="Asao M."/>
            <person name="Chen M."/>
            <person name="Loughlin P."/>
            <person name="Pan H."/>
            <person name="Lin S."/>
            <person name="Li N."/>
            <person name="Shaw J."/>
            <person name="Prado M."/>
            <person name="Sherman C."/>
            <person name="Li X."/>
            <person name="Tang J."/>
            <person name="Blankenship R."/>
            <person name="Zhao T."/>
            <person name="Touchman J."/>
            <person name="Sattley M."/>
        </authorList>
    </citation>
    <scope>NUCLEOTIDE SEQUENCE [LARGE SCALE GENOMIC DNA]</scope>
    <source>
        <strain evidence="2 3">ANT.BR</strain>
    </source>
</reference>
<proteinExistence type="predicted"/>
<name>A0A1Q8YBS1_9BURK</name>